<organism evidence="2 3">
    <name type="scientific">Urochloa decumbens</name>
    <dbReference type="NCBI Taxonomy" id="240449"/>
    <lineage>
        <taxon>Eukaryota</taxon>
        <taxon>Viridiplantae</taxon>
        <taxon>Streptophyta</taxon>
        <taxon>Embryophyta</taxon>
        <taxon>Tracheophyta</taxon>
        <taxon>Spermatophyta</taxon>
        <taxon>Magnoliopsida</taxon>
        <taxon>Liliopsida</taxon>
        <taxon>Poales</taxon>
        <taxon>Poaceae</taxon>
        <taxon>PACMAD clade</taxon>
        <taxon>Panicoideae</taxon>
        <taxon>Panicodae</taxon>
        <taxon>Paniceae</taxon>
        <taxon>Melinidinae</taxon>
        <taxon>Urochloa</taxon>
    </lineage>
</organism>
<comment type="caution">
    <text evidence="2">The sequence shown here is derived from an EMBL/GenBank/DDBJ whole genome shotgun (WGS) entry which is preliminary data.</text>
</comment>
<dbReference type="SUPFAM" id="SSF50494">
    <property type="entry name" value="Trypsin-like serine proteases"/>
    <property type="match status" value="1"/>
</dbReference>
<evidence type="ECO:0000256" key="1">
    <source>
        <dbReference type="SAM" id="MobiDB-lite"/>
    </source>
</evidence>
<dbReference type="EMBL" id="CAXIPR030001146">
    <property type="protein sequence ID" value="CAM0148001.1"/>
    <property type="molecule type" value="Genomic_DNA"/>
</dbReference>
<sequence length="459" mass="51855">MEELVMAERVKSIPKEIRSLERRIEYLVGRKEHLMKMVKDFADKRKRKIEEKAVVVDNHEDYPPKLKKHKVNEGNLAAEEEEEEEHSAGESTCPDSAAADPSLPPLTPRYPLQPEGSDMDDFREWAQEYERVKKLNAPLESLPTQIKRCKDPATRAAVVAPDDKRMLLRVADFVVSVSYRPTDCDDIVSSEADANRKVYIHWQYMPDSPIEGKLLFVSRHYQIALLEIPVDVHSVMPQLEIPSFGSYPNHGQEVFTLARDKDLFLMARRGTIMRAQQGLMFRSHDILVDYGLPDCGAGGPVVDRSGDVVGMSLHGSGISAVLSISTAISCIDMWTNFGRIARPLLEMRFKNVELLDEPSGSRLGGFIVDRVDVDSTAWELGIRRGNVISFNGHCSTPLPEFEDFLLSYGLAHLQGKHRVADFKLKVCDHDEDVKRNINLCVPFSDVSEDLTDWLLPHYG</sequence>
<evidence type="ECO:0000313" key="3">
    <source>
        <dbReference type="Proteomes" id="UP001497457"/>
    </source>
</evidence>
<dbReference type="PANTHER" id="PTHR47389">
    <property type="entry name" value="OS09G0436400 PROTEIN"/>
    <property type="match status" value="1"/>
</dbReference>
<dbReference type="AlphaFoldDB" id="A0ABC9H3H3"/>
<protein>
    <submittedName>
        <fullName evidence="2">Uncharacterized protein</fullName>
    </submittedName>
</protein>
<evidence type="ECO:0000313" key="2">
    <source>
        <dbReference type="EMBL" id="CAM0148001.1"/>
    </source>
</evidence>
<feature type="region of interest" description="Disordered" evidence="1">
    <location>
        <begin position="60"/>
        <end position="118"/>
    </location>
</feature>
<reference evidence="2" key="1">
    <citation type="submission" date="2024-10" db="EMBL/GenBank/DDBJ databases">
        <authorList>
            <person name="Ryan C."/>
        </authorList>
    </citation>
    <scope>NUCLEOTIDE SEQUENCE [LARGE SCALE GENOMIC DNA]</scope>
</reference>
<name>A0ABC9H3H3_9POAL</name>
<keyword evidence="3" id="KW-1185">Reference proteome</keyword>
<dbReference type="PANTHER" id="PTHR47389:SF5">
    <property type="entry name" value="OS09G0436700 PROTEIN"/>
    <property type="match status" value="1"/>
</dbReference>
<dbReference type="Proteomes" id="UP001497457">
    <property type="component" value="Unassembled WGS sequence"/>
</dbReference>
<proteinExistence type="predicted"/>
<dbReference type="InterPro" id="IPR009003">
    <property type="entry name" value="Peptidase_S1_PA"/>
</dbReference>
<gene>
    <name evidence="2" type="ORF">URODEC1_LOCUS121361</name>
</gene>
<accession>A0ABC9H3H3</accession>